<sequence length="60" mass="6878">MLFHDINPQLMYLEQHGKQDHLVKEVNIRKQNHLSISLNKVVGLFHKTKTSQSVCCACAC</sequence>
<proteinExistence type="predicted"/>
<protein>
    <submittedName>
        <fullName evidence="1">Uncharacterized protein</fullName>
    </submittedName>
</protein>
<keyword evidence="2" id="KW-1185">Reference proteome</keyword>
<name>A0ABU1P2K6_9BACL</name>
<evidence type="ECO:0000313" key="1">
    <source>
        <dbReference type="EMBL" id="MDR6553980.1"/>
    </source>
</evidence>
<dbReference type="EMBL" id="JAVDSB010000013">
    <property type="protein sequence ID" value="MDR6553980.1"/>
    <property type="molecule type" value="Genomic_DNA"/>
</dbReference>
<gene>
    <name evidence="1" type="ORF">J2736_005190</name>
</gene>
<accession>A0ABU1P2K6</accession>
<evidence type="ECO:0000313" key="2">
    <source>
        <dbReference type="Proteomes" id="UP001267290"/>
    </source>
</evidence>
<dbReference type="Proteomes" id="UP001267290">
    <property type="component" value="Unassembled WGS sequence"/>
</dbReference>
<reference evidence="1 2" key="1">
    <citation type="submission" date="2023-07" db="EMBL/GenBank/DDBJ databases">
        <title>Sorghum-associated microbial communities from plants grown in Nebraska, USA.</title>
        <authorList>
            <person name="Schachtman D."/>
        </authorList>
    </citation>
    <scope>NUCLEOTIDE SEQUENCE [LARGE SCALE GENOMIC DNA]</scope>
    <source>
        <strain evidence="1 2">CC258</strain>
    </source>
</reference>
<comment type="caution">
    <text evidence="1">The sequence shown here is derived from an EMBL/GenBank/DDBJ whole genome shotgun (WGS) entry which is preliminary data.</text>
</comment>
<organism evidence="1 2">
    <name type="scientific">Paenibacillus qinlingensis</name>
    <dbReference type="NCBI Taxonomy" id="1837343"/>
    <lineage>
        <taxon>Bacteria</taxon>
        <taxon>Bacillati</taxon>
        <taxon>Bacillota</taxon>
        <taxon>Bacilli</taxon>
        <taxon>Bacillales</taxon>
        <taxon>Paenibacillaceae</taxon>
        <taxon>Paenibacillus</taxon>
    </lineage>
</organism>